<comment type="caution">
    <text evidence="2">The sequence shown here is derived from an EMBL/GenBank/DDBJ whole genome shotgun (WGS) entry which is preliminary data.</text>
</comment>
<name>A0A9D3XPM5_9SAUR</name>
<evidence type="ECO:0000313" key="2">
    <source>
        <dbReference type="EMBL" id="KAH1183527.1"/>
    </source>
</evidence>
<feature type="compositionally biased region" description="Basic residues" evidence="1">
    <location>
        <begin position="33"/>
        <end position="43"/>
    </location>
</feature>
<dbReference type="Proteomes" id="UP000827986">
    <property type="component" value="Unassembled WGS sequence"/>
</dbReference>
<protein>
    <submittedName>
        <fullName evidence="2">Uncharacterized protein</fullName>
    </submittedName>
</protein>
<dbReference type="AlphaFoldDB" id="A0A9D3XPM5"/>
<feature type="compositionally biased region" description="Polar residues" evidence="1">
    <location>
        <begin position="44"/>
        <end position="53"/>
    </location>
</feature>
<sequence length="119" mass="13626">MFGLAFVLHRSLVPSYFSFFQLTTGKGGEGKRNGRKDRKRVKQKNPNLKSQRNGSFSFWSFVEKSEHCKSTKTFIDNICFWKKAIFQLKKCFIQIMATGSIKALSPPPKPAPPSFTLQF</sequence>
<gene>
    <name evidence="2" type="ORF">KIL84_014143</name>
</gene>
<keyword evidence="3" id="KW-1185">Reference proteome</keyword>
<evidence type="ECO:0000313" key="3">
    <source>
        <dbReference type="Proteomes" id="UP000827986"/>
    </source>
</evidence>
<feature type="region of interest" description="Disordered" evidence="1">
    <location>
        <begin position="25"/>
        <end position="53"/>
    </location>
</feature>
<proteinExistence type="predicted"/>
<dbReference type="EMBL" id="JAHDVG010000465">
    <property type="protein sequence ID" value="KAH1183527.1"/>
    <property type="molecule type" value="Genomic_DNA"/>
</dbReference>
<reference evidence="2" key="1">
    <citation type="submission" date="2021-09" db="EMBL/GenBank/DDBJ databases">
        <title>The genome of Mauremys mutica provides insights into the evolution of semi-aquatic lifestyle.</title>
        <authorList>
            <person name="Gong S."/>
            <person name="Gao Y."/>
        </authorList>
    </citation>
    <scope>NUCLEOTIDE SEQUENCE</scope>
    <source>
        <strain evidence="2">MM-2020</strain>
        <tissue evidence="2">Muscle</tissue>
    </source>
</reference>
<accession>A0A9D3XPM5</accession>
<organism evidence="2 3">
    <name type="scientific">Mauremys mutica</name>
    <name type="common">yellowpond turtle</name>
    <dbReference type="NCBI Taxonomy" id="74926"/>
    <lineage>
        <taxon>Eukaryota</taxon>
        <taxon>Metazoa</taxon>
        <taxon>Chordata</taxon>
        <taxon>Craniata</taxon>
        <taxon>Vertebrata</taxon>
        <taxon>Euteleostomi</taxon>
        <taxon>Archelosauria</taxon>
        <taxon>Testudinata</taxon>
        <taxon>Testudines</taxon>
        <taxon>Cryptodira</taxon>
        <taxon>Durocryptodira</taxon>
        <taxon>Testudinoidea</taxon>
        <taxon>Geoemydidae</taxon>
        <taxon>Geoemydinae</taxon>
        <taxon>Mauremys</taxon>
    </lineage>
</organism>
<evidence type="ECO:0000256" key="1">
    <source>
        <dbReference type="SAM" id="MobiDB-lite"/>
    </source>
</evidence>